<evidence type="ECO:0000313" key="1">
    <source>
        <dbReference type="EMBL" id="TDL21762.1"/>
    </source>
</evidence>
<sequence>MELWKLQRHHNFSEDYKLISVLTPMGKNLIDDNRVDMVIDPNAEFGAMIQNRTNLPLYPYLFYFDCSNFSIIPWYVPPTGMDGRHVDPPLLPESTFPIGFGNDGAPPYEFFLPKGEKRDVGFFKLYLTTSPTDLSCISRGSAFESARGAGASRQIHPDIWGSKLVTVFMKEA</sequence>
<accession>A0A4Y7Q3N1</accession>
<dbReference type="AlphaFoldDB" id="A0A4Y7Q3N1"/>
<evidence type="ECO:0000313" key="2">
    <source>
        <dbReference type="Proteomes" id="UP000294933"/>
    </source>
</evidence>
<dbReference type="VEuPathDB" id="FungiDB:BD410DRAFT_789541"/>
<dbReference type="Proteomes" id="UP000294933">
    <property type="component" value="Unassembled WGS sequence"/>
</dbReference>
<proteinExistence type="predicted"/>
<keyword evidence="2" id="KW-1185">Reference proteome</keyword>
<gene>
    <name evidence="1" type="ORF">BD410DRAFT_789541</name>
</gene>
<name>A0A4Y7Q3N1_9AGAM</name>
<dbReference type="OrthoDB" id="3223806at2759"/>
<protein>
    <submittedName>
        <fullName evidence="1">Uncharacterized protein</fullName>
    </submittedName>
</protein>
<reference evidence="1 2" key="1">
    <citation type="submission" date="2018-06" db="EMBL/GenBank/DDBJ databases">
        <title>A transcriptomic atlas of mushroom development highlights an independent origin of complex multicellularity.</title>
        <authorList>
            <consortium name="DOE Joint Genome Institute"/>
            <person name="Krizsan K."/>
            <person name="Almasi E."/>
            <person name="Merenyi Z."/>
            <person name="Sahu N."/>
            <person name="Viragh M."/>
            <person name="Koszo T."/>
            <person name="Mondo S."/>
            <person name="Kiss B."/>
            <person name="Balint B."/>
            <person name="Kues U."/>
            <person name="Barry K."/>
            <person name="Hegedus J.C."/>
            <person name="Henrissat B."/>
            <person name="Johnson J."/>
            <person name="Lipzen A."/>
            <person name="Ohm R."/>
            <person name="Nagy I."/>
            <person name="Pangilinan J."/>
            <person name="Yan J."/>
            <person name="Xiong Y."/>
            <person name="Grigoriev I.V."/>
            <person name="Hibbett D.S."/>
            <person name="Nagy L.G."/>
        </authorList>
    </citation>
    <scope>NUCLEOTIDE SEQUENCE [LARGE SCALE GENOMIC DNA]</scope>
    <source>
        <strain evidence="1 2">SZMC22713</strain>
    </source>
</reference>
<dbReference type="EMBL" id="ML170179">
    <property type="protein sequence ID" value="TDL21762.1"/>
    <property type="molecule type" value="Genomic_DNA"/>
</dbReference>
<organism evidence="1 2">
    <name type="scientific">Rickenella mellea</name>
    <dbReference type="NCBI Taxonomy" id="50990"/>
    <lineage>
        <taxon>Eukaryota</taxon>
        <taxon>Fungi</taxon>
        <taxon>Dikarya</taxon>
        <taxon>Basidiomycota</taxon>
        <taxon>Agaricomycotina</taxon>
        <taxon>Agaricomycetes</taxon>
        <taxon>Hymenochaetales</taxon>
        <taxon>Rickenellaceae</taxon>
        <taxon>Rickenella</taxon>
    </lineage>
</organism>